<dbReference type="EMBL" id="JBGEHV010000015">
    <property type="protein sequence ID" value="MEY8039865.1"/>
    <property type="molecule type" value="Genomic_DNA"/>
</dbReference>
<gene>
    <name evidence="2" type="ORF">AB8O55_10695</name>
</gene>
<accession>A0ABV4CFK1</accession>
<evidence type="ECO:0000313" key="3">
    <source>
        <dbReference type="Proteomes" id="UP001564626"/>
    </source>
</evidence>
<comment type="caution">
    <text evidence="2">The sequence shown here is derived from an EMBL/GenBank/DDBJ whole genome shotgun (WGS) entry which is preliminary data.</text>
</comment>
<name>A0ABV4CFK1_9PSEU</name>
<dbReference type="Gene3D" id="3.30.1330.230">
    <property type="match status" value="1"/>
</dbReference>
<evidence type="ECO:0000259" key="1">
    <source>
        <dbReference type="PROSITE" id="PS51664"/>
    </source>
</evidence>
<proteinExistence type="predicted"/>
<dbReference type="Gene3D" id="3.40.50.720">
    <property type="entry name" value="NAD(P)-binding Rossmann-like Domain"/>
    <property type="match status" value="1"/>
</dbReference>
<dbReference type="Proteomes" id="UP001564626">
    <property type="component" value="Unassembled WGS sequence"/>
</dbReference>
<protein>
    <submittedName>
        <fullName evidence="2">TOMM leader peptide-binding protein</fullName>
    </submittedName>
</protein>
<reference evidence="2 3" key="1">
    <citation type="submission" date="2024-08" db="EMBL/GenBank/DDBJ databases">
        <title>Genome mining of Saccharopolyspora cebuensis PGLac3 from Nigerian medicinal plant.</title>
        <authorList>
            <person name="Ezeobiora C.E."/>
            <person name="Igbokwe N.H."/>
            <person name="Amin D.H."/>
            <person name="Mendie U.E."/>
        </authorList>
    </citation>
    <scope>NUCLEOTIDE SEQUENCE [LARGE SCALE GENOMIC DNA]</scope>
    <source>
        <strain evidence="2 3">PGLac3</strain>
    </source>
</reference>
<dbReference type="InterPro" id="IPR022291">
    <property type="entry name" value="Bacteriocin_synth_cyclodeHase"/>
</dbReference>
<dbReference type="NCBIfam" id="TIGR03882">
    <property type="entry name" value="cyclo_dehyd_2"/>
    <property type="match status" value="1"/>
</dbReference>
<feature type="domain" description="YcaO" evidence="1">
    <location>
        <begin position="397"/>
        <end position="687"/>
    </location>
</feature>
<dbReference type="InterPro" id="IPR036291">
    <property type="entry name" value="NAD(P)-bd_dom_sf"/>
</dbReference>
<sequence length="687" mass="73559">MEQVKPKLKNDTLYLPSSDGIYFVSNRGTLTLEGKHVYQWVDKLAPFLTGAHTLDEITENLSEDRKRMVTGLIDGLVAKGFVKDVGDDRPHGLDERELAAYESGIAFIDYYQDSAAHRFEVFRDSRVLLIGSGRTGAALARACLHAGVREVRWARTGGADAGLDQVREFAARNRESDPRQTLDVLPDPGDAAEAAIAPFDVVLHVSDAPMLDRARRLNRACLERGAVFAQAVVDGPVAWIGPLVAPGRGDVCWECAWLRVLGRNPRPGAPFTDSPDVVPSEFLAGPTAAIVANHLAFEVFKHRTDAGPVETAGAVVRLDLETLQSSVHPVTAHPLCTAHGDPVPAGEREFTAAIRQRAEAPAVSAEAFSTAAAGCFDAATGLLGALDEGDFGQLPLKVSRAEYANAVLAPDFDQERSAAVEVSTDFTEARERTTRRACELYAASVVDRRRLAGSAEAPLTWGWDLVAARARELPAATAFPSLTGSAPSHRSTPGLASGLTWAEAVGRGLLAQVARITAAEAAGARTAFPRVDPGSLERTDRVRRFTTMLDVLGVDVVVHDITGVLGVPTFAARVGSTTVGCASGFDTALLLESVLEQALRHDQARTERWPDYAADIGELPDLPEALGDDAPVAQVTPAAPQGWADVQELLVRNLRDAGHRPVVVPLDHDPVLDQVLHLVNVVLVEED</sequence>
<dbReference type="Pfam" id="PF02624">
    <property type="entry name" value="YcaO"/>
    <property type="match status" value="1"/>
</dbReference>
<dbReference type="SUPFAM" id="SSF51735">
    <property type="entry name" value="NAD(P)-binding Rossmann-fold domains"/>
    <property type="match status" value="1"/>
</dbReference>
<dbReference type="InterPro" id="IPR003776">
    <property type="entry name" value="YcaO-like_dom"/>
</dbReference>
<keyword evidence="3" id="KW-1185">Reference proteome</keyword>
<dbReference type="Gene3D" id="3.90.930.60">
    <property type="match status" value="1"/>
</dbReference>
<dbReference type="RefSeq" id="WP_345363901.1">
    <property type="nucleotide sequence ID" value="NZ_BAABII010000010.1"/>
</dbReference>
<dbReference type="PROSITE" id="PS51664">
    <property type="entry name" value="YCAO"/>
    <property type="match status" value="1"/>
</dbReference>
<organism evidence="2 3">
    <name type="scientific">Saccharopolyspora cebuensis</name>
    <dbReference type="NCBI Taxonomy" id="418759"/>
    <lineage>
        <taxon>Bacteria</taxon>
        <taxon>Bacillati</taxon>
        <taxon>Actinomycetota</taxon>
        <taxon>Actinomycetes</taxon>
        <taxon>Pseudonocardiales</taxon>
        <taxon>Pseudonocardiaceae</taxon>
        <taxon>Saccharopolyspora</taxon>
    </lineage>
</organism>
<evidence type="ECO:0000313" key="2">
    <source>
        <dbReference type="EMBL" id="MEY8039865.1"/>
    </source>
</evidence>